<name>X1IQZ7_9ZZZZ</name>
<proteinExistence type="predicted"/>
<comment type="caution">
    <text evidence="1">The sequence shown here is derived from an EMBL/GenBank/DDBJ whole genome shotgun (WGS) entry which is preliminary data.</text>
</comment>
<dbReference type="EMBL" id="BARU01030898">
    <property type="protein sequence ID" value="GAH68514.1"/>
    <property type="molecule type" value="Genomic_DNA"/>
</dbReference>
<reference evidence="1" key="1">
    <citation type="journal article" date="2014" name="Front. Microbiol.">
        <title>High frequency of phylogenetically diverse reductive dehalogenase-homologous genes in deep subseafloor sedimentary metagenomes.</title>
        <authorList>
            <person name="Kawai M."/>
            <person name="Futagami T."/>
            <person name="Toyoda A."/>
            <person name="Takaki Y."/>
            <person name="Nishi S."/>
            <person name="Hori S."/>
            <person name="Arai W."/>
            <person name="Tsubouchi T."/>
            <person name="Morono Y."/>
            <person name="Uchiyama I."/>
            <person name="Ito T."/>
            <person name="Fujiyama A."/>
            <person name="Inagaki F."/>
            <person name="Takami H."/>
        </authorList>
    </citation>
    <scope>NUCLEOTIDE SEQUENCE</scope>
    <source>
        <strain evidence="1">Expedition CK06-06</strain>
    </source>
</reference>
<accession>X1IQZ7</accession>
<dbReference type="AlphaFoldDB" id="X1IQZ7"/>
<sequence>MTEEKEQVYNPYEFAKELGFTEAECQTLAHIEAHATNIRAVARAKGLLPDKKTIALPDKVESKPDSQAEGKKHRHHYRKDGTCRCGAVWTLKK</sequence>
<organism evidence="1">
    <name type="scientific">marine sediment metagenome</name>
    <dbReference type="NCBI Taxonomy" id="412755"/>
    <lineage>
        <taxon>unclassified sequences</taxon>
        <taxon>metagenomes</taxon>
        <taxon>ecological metagenomes</taxon>
    </lineage>
</organism>
<evidence type="ECO:0000313" key="1">
    <source>
        <dbReference type="EMBL" id="GAH68514.1"/>
    </source>
</evidence>
<gene>
    <name evidence="1" type="ORF">S03H2_48945</name>
</gene>
<protein>
    <submittedName>
        <fullName evidence="1">Uncharacterized protein</fullName>
    </submittedName>
</protein>